<feature type="domain" description="Bacterial Ig-like" evidence="2">
    <location>
        <begin position="2754"/>
        <end position="2843"/>
    </location>
</feature>
<feature type="domain" description="Bacterial Ig-like" evidence="2">
    <location>
        <begin position="2362"/>
        <end position="2446"/>
    </location>
</feature>
<feature type="domain" description="Bacterial Ig-like" evidence="2">
    <location>
        <begin position="1577"/>
        <end position="1660"/>
    </location>
</feature>
<feature type="domain" description="Bacterial Ig-like" evidence="2">
    <location>
        <begin position="696"/>
        <end position="783"/>
    </location>
</feature>
<feature type="region of interest" description="Disordered" evidence="1">
    <location>
        <begin position="2537"/>
        <end position="2564"/>
    </location>
</feature>
<feature type="domain" description="Bacterial Ig-like" evidence="2">
    <location>
        <begin position="2065"/>
        <end position="2148"/>
    </location>
</feature>
<feature type="domain" description="Bacterial Ig-like" evidence="2">
    <location>
        <begin position="3148"/>
        <end position="3234"/>
    </location>
</feature>
<name>A0A420V567_9ACTN</name>
<feature type="domain" description="Bacterial Ig-like" evidence="2">
    <location>
        <begin position="403"/>
        <end position="495"/>
    </location>
</feature>
<feature type="domain" description="Bacterial Ig-like" evidence="2">
    <location>
        <begin position="1091"/>
        <end position="1174"/>
    </location>
</feature>
<proteinExistence type="predicted"/>
<dbReference type="InterPro" id="IPR032109">
    <property type="entry name" value="Big_3_5"/>
</dbReference>
<feature type="domain" description="Bacterial Ig-like" evidence="2">
    <location>
        <begin position="507"/>
        <end position="585"/>
    </location>
</feature>
<feature type="compositionally biased region" description="Polar residues" evidence="1">
    <location>
        <begin position="3811"/>
        <end position="3840"/>
    </location>
</feature>
<dbReference type="GO" id="GO:0005975">
    <property type="term" value="P:carbohydrate metabolic process"/>
    <property type="evidence" value="ECO:0007669"/>
    <property type="project" value="UniProtKB-ARBA"/>
</dbReference>
<dbReference type="Pfam" id="PF16640">
    <property type="entry name" value="Big_3_5"/>
    <property type="match status" value="43"/>
</dbReference>
<keyword evidence="4" id="KW-1185">Reference proteome</keyword>
<feature type="domain" description="Bacterial Ig-like" evidence="2">
    <location>
        <begin position="3537"/>
        <end position="3628"/>
    </location>
</feature>
<feature type="domain" description="Bacterial Ig-like" evidence="2">
    <location>
        <begin position="889"/>
        <end position="980"/>
    </location>
</feature>
<feature type="domain" description="Bacterial Ig-like" evidence="2">
    <location>
        <begin position="3342"/>
        <end position="3432"/>
    </location>
</feature>
<reference evidence="3 4" key="1">
    <citation type="journal article" date="2014" name="Genome Announc.">
        <title>Draft Genome Sequence of Streptomyces fradiae ATCC 19609, a Strain Highly Sensitive to Antibiotics.</title>
        <authorList>
            <person name="Bekker O.B."/>
            <person name="Klimina K.M."/>
            <person name="Vatlin A.A."/>
            <person name="Zakharevich N.V."/>
            <person name="Kasianov A.S."/>
            <person name="Danilenko V.N."/>
        </authorList>
    </citation>
    <scope>NUCLEOTIDE SEQUENCE [LARGE SCALE GENOMIC DNA]</scope>
    <source>
        <strain evidence="3 4">ATCC 19609</strain>
    </source>
</reference>
<feature type="domain" description="Bacterial Ig-like" evidence="2">
    <location>
        <begin position="2951"/>
        <end position="3040"/>
    </location>
</feature>
<feature type="domain" description="Bacterial Ig-like" evidence="2">
    <location>
        <begin position="1769"/>
        <end position="1862"/>
    </location>
</feature>
<feature type="domain" description="Bacterial Ig-like" evidence="2">
    <location>
        <begin position="3835"/>
        <end position="3921"/>
    </location>
</feature>
<protein>
    <submittedName>
        <fullName evidence="3">Ig-like domain repeat protein</fullName>
    </submittedName>
</protein>
<feature type="domain" description="Bacterial Ig-like" evidence="2">
    <location>
        <begin position="2853"/>
        <end position="2942"/>
    </location>
</feature>
<feature type="domain" description="Bacterial Ig-like" evidence="2">
    <location>
        <begin position="2557"/>
        <end position="2643"/>
    </location>
</feature>
<feature type="domain" description="Bacterial Ig-like" evidence="2">
    <location>
        <begin position="9"/>
        <end position="94"/>
    </location>
</feature>
<feature type="domain" description="Bacterial Ig-like" evidence="2">
    <location>
        <begin position="2653"/>
        <end position="2744"/>
    </location>
</feature>
<dbReference type="Proteomes" id="UP000028058">
    <property type="component" value="Unassembled WGS sequence"/>
</dbReference>
<feature type="domain" description="Bacterial Ig-like" evidence="2">
    <location>
        <begin position="4131"/>
        <end position="4219"/>
    </location>
</feature>
<feature type="domain" description="Bacterial Ig-like" evidence="2">
    <location>
        <begin position="1674"/>
        <end position="1760"/>
    </location>
</feature>
<feature type="region of interest" description="Disordered" evidence="1">
    <location>
        <begin position="2828"/>
        <end position="2849"/>
    </location>
</feature>
<feature type="domain" description="Bacterial Ig-like" evidence="2">
    <location>
        <begin position="791"/>
        <end position="881"/>
    </location>
</feature>
<evidence type="ECO:0000256" key="1">
    <source>
        <dbReference type="SAM" id="MobiDB-lite"/>
    </source>
</evidence>
<feature type="domain" description="Bacterial Ig-like" evidence="2">
    <location>
        <begin position="4033"/>
        <end position="4120"/>
    </location>
</feature>
<feature type="domain" description="Bacterial Ig-like" evidence="2">
    <location>
        <begin position="3738"/>
        <end position="3826"/>
    </location>
</feature>
<evidence type="ECO:0000313" key="3">
    <source>
        <dbReference type="EMBL" id="RKM96577.1"/>
    </source>
</evidence>
<feature type="domain" description="Bacterial Ig-like" evidence="2">
    <location>
        <begin position="991"/>
        <end position="1077"/>
    </location>
</feature>
<feature type="domain" description="Bacterial Ig-like" evidence="2">
    <location>
        <begin position="109"/>
        <end position="196"/>
    </location>
</feature>
<feature type="domain" description="Bacterial Ig-like" evidence="2">
    <location>
        <begin position="2165"/>
        <end position="2250"/>
    </location>
</feature>
<feature type="domain" description="Bacterial Ig-like" evidence="2">
    <location>
        <begin position="3246"/>
        <end position="3330"/>
    </location>
</feature>
<gene>
    <name evidence="3" type="ORF">SFRA_011035</name>
</gene>
<evidence type="ECO:0000313" key="4">
    <source>
        <dbReference type="Proteomes" id="UP000028058"/>
    </source>
</evidence>
<feature type="domain" description="Bacterial Ig-like" evidence="2">
    <location>
        <begin position="599"/>
        <end position="683"/>
    </location>
</feature>
<feature type="region of interest" description="Disordered" evidence="1">
    <location>
        <begin position="568"/>
        <end position="592"/>
    </location>
</feature>
<comment type="caution">
    <text evidence="3">The sequence shown here is derived from an EMBL/GenBank/DDBJ whole genome shotgun (WGS) entry which is preliminary data.</text>
</comment>
<dbReference type="Gene3D" id="2.60.40.10">
    <property type="entry name" value="Immunoglobulins"/>
    <property type="match status" value="43"/>
</dbReference>
<feature type="domain" description="Bacterial Ig-like" evidence="2">
    <location>
        <begin position="3049"/>
        <end position="3140"/>
    </location>
</feature>
<feature type="domain" description="Bacterial Ig-like" evidence="2">
    <location>
        <begin position="1870"/>
        <end position="1957"/>
    </location>
</feature>
<feature type="domain" description="Bacterial Ig-like" evidence="2">
    <location>
        <begin position="309"/>
        <end position="394"/>
    </location>
</feature>
<feature type="domain" description="Bacterial Ig-like" evidence="2">
    <location>
        <begin position="2265"/>
        <end position="2350"/>
    </location>
</feature>
<dbReference type="RefSeq" id="WP_105165539.1">
    <property type="nucleotide sequence ID" value="NZ_JNAD02000004.1"/>
</dbReference>
<feature type="domain" description="Bacterial Ig-like" evidence="2">
    <location>
        <begin position="3934"/>
        <end position="4023"/>
    </location>
</feature>
<feature type="compositionally biased region" description="Low complexity" evidence="1">
    <location>
        <begin position="1182"/>
        <end position="1191"/>
    </location>
</feature>
<dbReference type="EMBL" id="JNAD02000004">
    <property type="protein sequence ID" value="RKM96577.1"/>
    <property type="molecule type" value="Genomic_DNA"/>
</dbReference>
<feature type="domain" description="Bacterial Ig-like" evidence="2">
    <location>
        <begin position="1186"/>
        <end position="1274"/>
    </location>
</feature>
<feature type="domain" description="Bacterial Ig-like" evidence="2">
    <location>
        <begin position="208"/>
        <end position="299"/>
    </location>
</feature>
<feature type="domain" description="Bacterial Ig-like" evidence="2">
    <location>
        <begin position="1480"/>
        <end position="1567"/>
    </location>
</feature>
<feature type="domain" description="Bacterial Ig-like" evidence="2">
    <location>
        <begin position="3638"/>
        <end position="3727"/>
    </location>
</feature>
<accession>A0A420V567</accession>
<dbReference type="InterPro" id="IPR013783">
    <property type="entry name" value="Ig-like_fold"/>
</dbReference>
<evidence type="ECO:0000259" key="2">
    <source>
        <dbReference type="Pfam" id="PF16640"/>
    </source>
</evidence>
<feature type="region of interest" description="Disordered" evidence="1">
    <location>
        <begin position="3811"/>
        <end position="3842"/>
    </location>
</feature>
<feature type="domain" description="Bacterial Ig-like" evidence="2">
    <location>
        <begin position="1969"/>
        <end position="2053"/>
    </location>
</feature>
<dbReference type="OrthoDB" id="4000226at2"/>
<feature type="domain" description="Bacterial Ig-like" evidence="2">
    <location>
        <begin position="1283"/>
        <end position="1373"/>
    </location>
</feature>
<feature type="domain" description="Bacterial Ig-like" evidence="2">
    <location>
        <begin position="1384"/>
        <end position="1470"/>
    </location>
</feature>
<sequence length="4221" mass="414585">MSYTTLTTITASPTSTVYGQPVTFTATVRSFFPPAGTPTGTVTFQISGPGGGTFTRTLDSLGRARITLSTLGAGTHSLTATYNGSPVHQRSQGSSLYGVARASTVTRVSSSPDPSAPGEPVTFTARVEAVPPGSGTPTGKVVFVIGTLGAFTAKLDRNGVARVTVHALPTGSSSVTAIYKGSENFLPSSGSGTHTVEPVRYPTTTTVVSAPDPSAVGQPVTITATVTPGPGTGCPGPPSGTVTFVIGGSGGGTFVRSVGAGGTATLTISSLDPGTHPVSATYSGDACHRGSAGADTHTVGQATTTTTVVSAPDPSAFGETAVFTATVAPVPPGSGTPTGQVNFEIDGLTLTGTLAGGVATAGTDALAIGEYTVTATYSGDGGYAGSAGSDTHTVGLATTTTAVTSSPDPSAFGEPVLFTATVAPVIPGTGIPAGTVRFEIAGSSGTVVRNGGLDASGQAVVLVQDLAAGEYTVTAVYEGDATFAGSSGTDTHTVTRAATSTVLISLPDPSQYGQNVTFEALVSSTVPGGPVPTGTVTLTVGGNTVLLNLDATGTARFSTATLPAGGYTAEASYSGDENHEPSSGTDPHTVDRAPTRTVLTSAPDPSVLGQEVVFRATVSTVGPGAGTPTGFITLTDSAGGTVTLELDETGSAEVRNAGLAVGTYSGTAEYLGDDNFAPSSGSDTHRVEPAGTTLTVTSGPDPSALGETVTLTATVTPVAPGAGTPSGTVVFRVDGRELAGTLTGGTATVTDSTLPVGTYTVTASYAGDASFTGSTGTDTHTVTAAGTTTTVTSSPDPSVFGQPVLVTAQVHPVTPTALVPGGTVTFTVSGGGGTTTVPVDTSGIATLTLHSLLAGPHDITAVYSGDASFTGSTGTDTHTVTAADTTTTVTTSPDPSASGTPVAISATVTADPPGSGIPTGTVLFTIDGIPQAPVTLGPDGTAVLFTSSLGLTPDPHVITADYTSDTANFTGSSGSGTHRVVVNPQTATTVASAPDPSVFGEAVTFTATVTPSGPGPVPTGTVTFTVSGGSGGGTFTQPLDGTGTAGLTLAGLSVAAHAVTATYSGDGVYTETSTGTDTHIVNRATTLVSVSSAPDPSVFGEPVAFTATVAPIAPGAGTPTGEVIFTVDGIITLTGILSGSTVTVTDATLPAGPHTVLAEYVGDESFTGSTGTDTHQVDRADTTTTVTTSPDPSVFGQTVTVTAAVAPVAPGAGTPTGTVTFTPGGGGSTTVPLGPDGTATLVLTALPAGAQTIDAVYSGDPGHNPSAGSDTQTVLQADTLTTVTSSPDPSVFGQPVQFSATVSPVAPGSGTPTGTVVFQIAGPTTTTLTGGLNPSGIATVSTGTLPAGDYTVTATYGGSPDFTGSAGTDTHTVGRALTQTSVLTAPDPTVFGQDVLFEAVVAPIAPGQGIPTGAVTFVDSGGGSVTVPLDATGVARTTTSTLPAGSYLVDAFYGGSADFAPSSGADTHTVDKAATRTVITVTPSPSVFGEEVLLRAVVTPIAPGAGVPTGFVLMTEPGGVTFLVPLDASGVAEVRTTELAVGSYSGTATYQGDANFLPSTGAGTHTVNRADTTTTVTTGPDPSVFGQEVTLTATVAPVAPGAGTPTGTVTFTVDGTTTLNAALSGGTATATISTLHTGPHTITASYAGDASFTGSNGSDTHQVDQAATTTTVISSPDPSVFGQPVVLTAAVQPALPGAGVPTGSVTFVISGAGTFTVPLDTSGTATLSTATLPAGSLAVTATYGGDLDFTTSSGTDTHTVSPAATTTTVTTSPDPSALGDPVTIRATVTADPPGSGTPTGDVVFTIDGIPQTPVPLDANGTAVLLTSSLGLTPDPHTIEAQYLPGTGDFAGSSGSDTHRVEVTPQTTTVVTSSPDPSVFGETVTFTATITPAGAGPVPTGTVTFTISGGEGGGSFTVPVDASGTATLTLDTLSVADHAVTAAYSGDGTYDPSSGSDTHLVNQAATLVQVTSSPDPSVSGQEVTLTATVVPIAPGAGTPTGQITFTIDGTTTLTATPSGGTATVTISTLTPGPHTITAEYAGDQSFTGSTGTDTHQVDRAGTETAVTSGPDPTVSGQPVTFTATVTAQPPGAGVPTGTVTFTFGNGSGTGPIVVPLDPSGTATLTTGALPVGPYLVTATYNGDAAFTPSFGVDTHNVERAATRIDVTSSPDPSAYGQSVAFLATLAPVAPGAGTPGGTVVFEFSGPTTLTLSGTVGVNGVAEVDTGELNAGEYTVTATYSGDSGFLPVIGSDTHTVSRAATQTVLVSTPDPSVYGQEVLFEAVVSAVPPGAGTPTGSVTLITSRGDSVVLPLDANGVARFTDATFPAGSYTADAFYSGDANFAPSSGADTHVVDRAATTTVITVTPTPSVFGEEILLRTVVTAVSPGAGVPTGTVVLTEPSGVFFTAELDEFGVAEVRTTELAVGSYSGTSAYQGDANFLPSSGAGTHVVNPADTTTTVTSTPDPTVFGQPTTFSATVAPVAPGGGTPTGQVTFTIDGTITLTGTLVGGTATVTDSTLPVGPHTISATYSGTGDAGFNSSTGTDTHQVDQAGTTTTVSSGPDPSSVGQPVVFTAAVTANAPGAGTPTGTVTFTITGHGTTTVPVDAGGTATLPVNTLPAGTQTATATYNGDTNYTPSTGTDTQQVLAALTTTTVTSSPDPSALGSPVTIQATVTTNPPATGTPTGSVTFTIDGTPQAPVPLDPNGNATLITSALGLTPNPHLITADYTPNTPDYTPSTGTTTQTVELAPQTTTTVTSTPDPTVYGETATFTATVTPNAIGPTPTGTITFTITGGTGGGTFTVPVDGTGTATLTLNTLSVDQHAVTATYNGDTNYDPSNGSDTHQVNPANTTTTLTSNPDPSLFGEPVTLTATVAPVAPGAGTPHGQVTFLIDGTTTLTATLTDGTATTTINTLTPGPHTITATYTGTGDPNFNSSTATDTHQVNPANTTTTLTSNPDPSVSGQPVTFTAAVQPVAPGAGVPTGTVTFTFSGAGGTVAVPVDETGVATLTRADLPAGTYTVDAGYGGDTGFNPSSGSGTQTVGQATTQMTVTSNPDPSAFGASAEFVAVVQPVSPGTGTPTGTVSFLISGPTTVTLNATLDSNGVAEVATTTLPAGEYTVTATYSGDGDFTPVTGTDTHTVTRAATQTVITSSPDPSVTGEPVLFEVVVTPISLGVGVPSGTVTVLTSRGDTIPLMLDATGRASFTDASFPAGSYTLDAFYDGDANFAPSSGADTHVVDRTATETVITVTPTPSVFGEEILLRAVVTPVAPGAGVPTGIVVMSEPSGVLFIAELDEFGVAEVRTTELAVGSYSGTAAYQGDANYLPSAGSGTHVVNPADTTTTVTTTPDPTVFGETVTLTAVVAPVPPGSGTPQGTVNFVIDGTTTLVGTLVGGVATVTTSALSTGPHTVSATYVGAGDPSFNSSTGTDTHQVVQAGTTTTVSSGPDPSYVGQPVVFTAAVTANPPGSGTPTGTVTFTITGHGTTVVPVDTDGTASLTVNSLPAGAQTATATYNGDTDYAPSTGADTHQVLPAQTTTTVTSSPDPSALGSPVTVIATVTTNPPATGTPTGSVVFTIDGTPRTPVPLDSNGNAVLITSDLGLTPDPHLITADYTPDTPDYTASTGTTTQSVEVEPQTTTTVTSAPDPTVYGEPVTFTATVTPTGIGPVPTGTITFTVTGGTGGGTFTQPLDGTGTATLTLDTLSVAEHAVTATYSGDTTYDPSNGSDTHQVNPANTTTTVTSFPDPSVSGQEVTLTATVAPVAPGAGTPHGQVTFLIDGTTTLTATLTDGTATTTINTLTPGPHTITATYTGTGDPNFNSSTATDTHQVNPANTTTTLTSNPDPSGYGQPIVFTAQVLPEAPGAGIPTGTVTFVISGGGGTFVRNVDETGHATLTVPVLPAGSYTVTATYGGDTGFNPSSGTDIHTVNAADTATSVTGTPNPSVFGEPITFIAVVQPVSPGSGTPTGDVVFTIDGGGGGSFTVTLDTDGVAQLTLSTLDVGPHTVTADYESDDGNFNNSTGSTTQIVNLSPTTTTVTSAPDPSVFGEPVTFTATVAATVPGTGTPTGTVTFVIDGTTTVIEPLVAGVATFTTSTLAIGPHTIQASYNGDALFAVSGGADTHTVDRAPTTTVSASSPNPSQPGRLVTFTATVTPVPPGTGTPTGTVTFVIGGGGGGTFTAPLIGGVATITNRGLTLGPHTVTTTYNGDADFEPSTGSHVHTVTTA</sequence>
<feature type="domain" description="Bacterial Ig-like" evidence="2">
    <location>
        <begin position="3441"/>
        <end position="3525"/>
    </location>
</feature>
<feature type="domain" description="Bacterial Ig-like" evidence="2">
    <location>
        <begin position="2458"/>
        <end position="2544"/>
    </location>
</feature>
<feature type="region of interest" description="Disordered" evidence="1">
    <location>
        <begin position="3713"/>
        <end position="3746"/>
    </location>
</feature>
<organism evidence="3 4">
    <name type="scientific">Streptomyces xinghaiensis</name>
    <dbReference type="NCBI Taxonomy" id="1038928"/>
    <lineage>
        <taxon>Bacteria</taxon>
        <taxon>Bacillati</taxon>
        <taxon>Actinomycetota</taxon>
        <taxon>Actinomycetes</taxon>
        <taxon>Kitasatosporales</taxon>
        <taxon>Streptomycetaceae</taxon>
        <taxon>Streptomyces</taxon>
    </lineage>
</organism>
<feature type="region of interest" description="Disordered" evidence="1">
    <location>
        <begin position="1166"/>
        <end position="1191"/>
    </location>
</feature>